<dbReference type="RefSeq" id="WP_135760505.1">
    <property type="nucleotide sequence ID" value="NZ_RQHW01000034.1"/>
</dbReference>
<keyword evidence="1" id="KW-1133">Transmembrane helix</keyword>
<evidence type="ECO:0000313" key="2">
    <source>
        <dbReference type="EMBL" id="TGN19162.1"/>
    </source>
</evidence>
<feature type="transmembrane region" description="Helical" evidence="1">
    <location>
        <begin position="12"/>
        <end position="31"/>
    </location>
</feature>
<evidence type="ECO:0000256" key="1">
    <source>
        <dbReference type="SAM" id="Phobius"/>
    </source>
</evidence>
<sequence length="128" mass="14733">MNFFIKEPKYIFLLDGLGALFSAFMLGIVLAQWETFFGIPRNFLFMLAWIAIALSCYSLSIYFINPIRRKIFLGMIATANFLYCLLTIYLIFHLFGTITIWGISYFIIEKIVVISLAAFELKTALNSD</sequence>
<dbReference type="AlphaFoldDB" id="A0A4R9LZH0"/>
<gene>
    <name evidence="2" type="ORF">EHS15_10405</name>
</gene>
<feature type="transmembrane region" description="Helical" evidence="1">
    <location>
        <begin position="43"/>
        <end position="64"/>
    </location>
</feature>
<name>A0A4R9LZH0_9LEPT</name>
<reference evidence="2" key="1">
    <citation type="journal article" date="2019" name="PLoS Negl. Trop. Dis.">
        <title>Revisiting the worldwide diversity of Leptospira species in the environment.</title>
        <authorList>
            <person name="Vincent A.T."/>
            <person name="Schiettekatte O."/>
            <person name="Bourhy P."/>
            <person name="Veyrier F.J."/>
            <person name="Picardeau M."/>
        </authorList>
    </citation>
    <scope>NUCLEOTIDE SEQUENCE [LARGE SCALE GENOMIC DNA]</scope>
    <source>
        <strain evidence="2">201300427</strain>
    </source>
</reference>
<keyword evidence="3" id="KW-1185">Reference proteome</keyword>
<evidence type="ECO:0000313" key="3">
    <source>
        <dbReference type="Proteomes" id="UP000298058"/>
    </source>
</evidence>
<accession>A0A4R9LZH0</accession>
<keyword evidence="1" id="KW-0812">Transmembrane</keyword>
<comment type="caution">
    <text evidence="2">The sequence shown here is derived from an EMBL/GenBank/DDBJ whole genome shotgun (WGS) entry which is preliminary data.</text>
</comment>
<dbReference type="OrthoDB" id="330815at2"/>
<dbReference type="Proteomes" id="UP000298058">
    <property type="component" value="Unassembled WGS sequence"/>
</dbReference>
<feature type="transmembrane region" description="Helical" evidence="1">
    <location>
        <begin position="71"/>
        <end position="92"/>
    </location>
</feature>
<proteinExistence type="predicted"/>
<feature type="transmembrane region" description="Helical" evidence="1">
    <location>
        <begin position="98"/>
        <end position="119"/>
    </location>
</feature>
<keyword evidence="1" id="KW-0472">Membrane</keyword>
<protein>
    <submittedName>
        <fullName evidence="2">Uncharacterized protein</fullName>
    </submittedName>
</protein>
<dbReference type="EMBL" id="RQHW01000034">
    <property type="protein sequence ID" value="TGN19162.1"/>
    <property type="molecule type" value="Genomic_DNA"/>
</dbReference>
<organism evidence="2 3">
    <name type="scientific">Leptospira idonii</name>
    <dbReference type="NCBI Taxonomy" id="1193500"/>
    <lineage>
        <taxon>Bacteria</taxon>
        <taxon>Pseudomonadati</taxon>
        <taxon>Spirochaetota</taxon>
        <taxon>Spirochaetia</taxon>
        <taxon>Leptospirales</taxon>
        <taxon>Leptospiraceae</taxon>
        <taxon>Leptospira</taxon>
    </lineage>
</organism>